<dbReference type="STRING" id="454194.PYK22_02960"/>
<dbReference type="InterPro" id="IPR005135">
    <property type="entry name" value="Endo/exonuclease/phosphatase"/>
</dbReference>
<dbReference type="PANTHER" id="PTHR14859:SF1">
    <property type="entry name" value="PGAP2-INTERACTING PROTEIN"/>
    <property type="match status" value="1"/>
</dbReference>
<evidence type="ECO:0000313" key="2">
    <source>
        <dbReference type="EMBL" id="CDM66919.1"/>
    </source>
</evidence>
<name>A0A0B6X319_9BACT</name>
<dbReference type="GO" id="GO:0006506">
    <property type="term" value="P:GPI anchor biosynthetic process"/>
    <property type="evidence" value="ECO:0007669"/>
    <property type="project" value="TreeGrafter"/>
</dbReference>
<accession>A0A0B6X319</accession>
<reference evidence="2 3" key="2">
    <citation type="submission" date="2015-01" db="EMBL/GenBank/DDBJ databases">
        <title>Complete genome sequence of Pyrinomonas methylaliphatogenes type strain K22T.</title>
        <authorList>
            <person name="Lee K.C.Y."/>
            <person name="Power J.F."/>
            <person name="Dunfield P.F."/>
            <person name="Morgan X.C."/>
            <person name="Huttenhower C."/>
            <person name="Stott M.B."/>
        </authorList>
    </citation>
    <scope>NUCLEOTIDE SEQUENCE [LARGE SCALE GENOMIC DNA]</scope>
    <source>
        <strain evidence="2 3">K22</strain>
    </source>
</reference>
<keyword evidence="3" id="KW-1185">Reference proteome</keyword>
<dbReference type="RefSeq" id="WP_083437891.1">
    <property type="nucleotide sequence ID" value="NZ_CBXV010000008.1"/>
</dbReference>
<dbReference type="PANTHER" id="PTHR14859">
    <property type="entry name" value="CALCOFLUOR WHITE HYPERSENSITIVE PROTEIN PRECURSOR"/>
    <property type="match status" value="1"/>
</dbReference>
<evidence type="ECO:0000313" key="3">
    <source>
        <dbReference type="Proteomes" id="UP000031518"/>
    </source>
</evidence>
<dbReference type="OrthoDB" id="9793162at2"/>
<keyword evidence="2" id="KW-0378">Hydrolase</keyword>
<dbReference type="InterPro" id="IPR036691">
    <property type="entry name" value="Endo/exonu/phosph_ase_sf"/>
</dbReference>
<dbReference type="Proteomes" id="UP000031518">
    <property type="component" value="Unassembled WGS sequence"/>
</dbReference>
<feature type="domain" description="Endonuclease/exonuclease/phosphatase" evidence="1">
    <location>
        <begin position="25"/>
        <end position="249"/>
    </location>
</feature>
<dbReference type="GO" id="GO:0016020">
    <property type="term" value="C:membrane"/>
    <property type="evidence" value="ECO:0007669"/>
    <property type="project" value="GOC"/>
</dbReference>
<dbReference type="InterPro" id="IPR051916">
    <property type="entry name" value="GPI-anchor_lipid_remodeler"/>
</dbReference>
<sequence length="259" mass="29210">MAHSSNQPTAGACVSFACPPAFRVVTYNVHKCCGLDRRVRPARIIEVLREIDADIIALQEIFSASGSAHVPDQAREIAHALGYELCFGENRRLNGIGYGNAILSRFAVLYSHNYDISWRWRERRGCLRADISLGEGFILHVFNAHFGTGYVERRHQARRLISAEILNNAELNGARILLGDFNEWKRGLASFLLATHLQSADIRYHLGRPRTYPGILPLVHLDHIYYDSSLKLESLRLHRTRASLIASDHLPIVADFAWG</sequence>
<reference evidence="2 3" key="1">
    <citation type="submission" date="2013-12" db="EMBL/GenBank/DDBJ databases">
        <authorList>
            <person name="Stott M."/>
        </authorList>
    </citation>
    <scope>NUCLEOTIDE SEQUENCE [LARGE SCALE GENOMIC DNA]</scope>
    <source>
        <strain evidence="2 3">K22</strain>
    </source>
</reference>
<dbReference type="EMBL" id="CBXV010000008">
    <property type="protein sequence ID" value="CDM66919.1"/>
    <property type="molecule type" value="Genomic_DNA"/>
</dbReference>
<proteinExistence type="predicted"/>
<protein>
    <submittedName>
        <fullName evidence="2">Metal-dependent hydrolase</fullName>
    </submittedName>
</protein>
<organism evidence="2 3">
    <name type="scientific">Pyrinomonas methylaliphatogenes</name>
    <dbReference type="NCBI Taxonomy" id="454194"/>
    <lineage>
        <taxon>Bacteria</taxon>
        <taxon>Pseudomonadati</taxon>
        <taxon>Acidobacteriota</taxon>
        <taxon>Blastocatellia</taxon>
        <taxon>Blastocatellales</taxon>
        <taxon>Pyrinomonadaceae</taxon>
        <taxon>Pyrinomonas</taxon>
    </lineage>
</organism>
<dbReference type="Gene3D" id="3.60.10.10">
    <property type="entry name" value="Endonuclease/exonuclease/phosphatase"/>
    <property type="match status" value="1"/>
</dbReference>
<dbReference type="SUPFAM" id="SSF56219">
    <property type="entry name" value="DNase I-like"/>
    <property type="match status" value="1"/>
</dbReference>
<dbReference type="GO" id="GO:0016787">
    <property type="term" value="F:hydrolase activity"/>
    <property type="evidence" value="ECO:0007669"/>
    <property type="project" value="UniProtKB-KW"/>
</dbReference>
<evidence type="ECO:0000259" key="1">
    <source>
        <dbReference type="Pfam" id="PF03372"/>
    </source>
</evidence>
<gene>
    <name evidence="2" type="ORF">PYK22_02960</name>
</gene>
<dbReference type="Pfam" id="PF03372">
    <property type="entry name" value="Exo_endo_phos"/>
    <property type="match status" value="1"/>
</dbReference>
<dbReference type="AlphaFoldDB" id="A0A0B6X319"/>